<accession>D0UWL6</accession>
<gene>
    <name evidence="1" type="ORF">pZL12.111c</name>
</gene>
<dbReference type="KEGG" id="vg:80142727"/>
<reference evidence="1 2" key="1">
    <citation type="journal article" date="2010" name="J. Bacteriol.">
        <title>Characterization of the replication, transfer, and plasmid/lytic phage cycle of the Streptomyces plasmid-phage pZL12.</title>
        <authorList>
            <person name="Zhong L."/>
            <person name="Cheng Q."/>
            <person name="Tian X."/>
            <person name="Zhao L."/>
            <person name="Qin Z."/>
        </authorList>
    </citation>
    <scope>NUCLEOTIDE SEQUENCE [LARGE SCALE GENOMIC DNA]</scope>
</reference>
<evidence type="ECO:0000313" key="1">
    <source>
        <dbReference type="EMBL" id="ACX71188.1"/>
    </source>
</evidence>
<sequence length="159" mass="16657">MTEASQSEGTATQPADPKQPAYDAVFAYIRSQPDVLPATVVERNAMIWRAVHAALAAAPPAPADRAATCICGHPTEWHDEWEGCVGPDGIGAVNSGDCACTRRPAAPAAPEETTPAPQCSAALLPATDEAVDRCVRHGAHDTHTTAAGVRWPNEDDPEL</sequence>
<protein>
    <submittedName>
        <fullName evidence="1">Uncharacterized protein</fullName>
    </submittedName>
</protein>
<dbReference type="Proteomes" id="UP000298310">
    <property type="component" value="Segment"/>
</dbReference>
<dbReference type="EMBL" id="GQ919031">
    <property type="protein sequence ID" value="ACX71188.1"/>
    <property type="molecule type" value="Genomic_DNA"/>
</dbReference>
<evidence type="ECO:0000313" key="2">
    <source>
        <dbReference type="Proteomes" id="UP000298310"/>
    </source>
</evidence>
<proteinExistence type="predicted"/>
<keyword evidence="2" id="KW-1185">Reference proteome</keyword>
<name>D0UWL6_9CAUD</name>
<organism evidence="1 2">
    <name type="scientific">Streptomyces phage ZL12</name>
    <dbReference type="NCBI Taxonomy" id="2570911"/>
    <lineage>
        <taxon>Viruses</taxon>
        <taxon>Duplodnaviria</taxon>
        <taxon>Heunggongvirae</taxon>
        <taxon>Uroviricota</taxon>
        <taxon>Caudoviricetes</taxon>
        <taxon>Fuzanglongvirus</taxon>
        <taxon>Fuzanglongvirus ZL12</taxon>
    </lineage>
</organism>